<feature type="domain" description="Ubiquitin-like" evidence="5">
    <location>
        <begin position="398"/>
        <end position="476"/>
    </location>
</feature>
<dbReference type="Proteomes" id="UP001359485">
    <property type="component" value="Unassembled WGS sequence"/>
</dbReference>
<evidence type="ECO:0000313" key="6">
    <source>
        <dbReference type="EMBL" id="KAK6642262.1"/>
    </source>
</evidence>
<protein>
    <recommendedName>
        <fullName evidence="5">Ubiquitin-like domain-containing protein</fullName>
    </recommendedName>
</protein>
<evidence type="ECO:0000256" key="4">
    <source>
        <dbReference type="ARBA" id="ARBA00022737"/>
    </source>
</evidence>
<dbReference type="Gene3D" id="3.10.20.90">
    <property type="entry name" value="Phosphatidylinositol 3-kinase Catalytic Subunit, Chain A, domain 1"/>
    <property type="match status" value="1"/>
</dbReference>
<dbReference type="InterPro" id="IPR000626">
    <property type="entry name" value="Ubiquitin-like_dom"/>
</dbReference>
<reference evidence="6 7" key="1">
    <citation type="submission" date="2023-09" db="EMBL/GenBank/DDBJ databases">
        <title>Genomes of two closely related lineages of the louse Polyplax serrata with different host specificities.</title>
        <authorList>
            <person name="Martinu J."/>
            <person name="Tarabai H."/>
            <person name="Stefka J."/>
            <person name="Hypsa V."/>
        </authorList>
    </citation>
    <scope>NUCLEOTIDE SEQUENCE [LARGE SCALE GENOMIC DNA]</scope>
    <source>
        <strain evidence="6">98ZLc_SE</strain>
    </source>
</reference>
<dbReference type="CDD" id="cd17045">
    <property type="entry name" value="Ubl_TBCEL"/>
    <property type="match status" value="1"/>
</dbReference>
<sequence>MPSLEEAIDEKYGGDSFDCNSSSVTIYLPKHNPRKIVPSLLVLNDCNIDTAGTCNLSRKCTDVVELDLAQNKLTEWSEVLSILYAMPRLKFANLSFNNLSKEVVDLKPNSFEDLTNLVLNSTHITWNTVQKFLKVLPNLEELHLSFNDFHTIGLCENCLVKQSKHDKKLVKHNGVKRLHFTEQQERFHLANVTIKGNPVSTWREITKLGESFPSLESLVIAECPIKSLDPCDGVVEDINLHNGDEEEEARKMSDSNYKRSESECEACQQKISAHHWFRRLKFLNLNYTLIGSWDDVDRLGKFPELQCLRIQGCPLFESYQYTEHERRQLLIARLGNVRTLNGGGVIGDEEREDAERAFIRHYMEKPESDRPERYTDLVGIHGKLEPLVNIDLSPEKHVTVTVSCKEISEQRCLDVYQTVADLKQKFDGFAGIPSRKMRLFYLDQDMKGVTGPEEMRFPNKQLYSYNISNGDEIIVDSKLGTCKSVP</sequence>
<comment type="caution">
    <text evidence="6">The sequence shown here is derived from an EMBL/GenBank/DDBJ whole genome shotgun (WGS) entry which is preliminary data.</text>
</comment>
<dbReference type="PANTHER" id="PTHR15454">
    <property type="entry name" value="NISCHARIN RELATED"/>
    <property type="match status" value="1"/>
</dbReference>
<dbReference type="Gene3D" id="3.80.10.10">
    <property type="entry name" value="Ribonuclease Inhibitor"/>
    <property type="match status" value="2"/>
</dbReference>
<proteinExistence type="predicted"/>
<comment type="subcellular location">
    <subcellularLocation>
        <location evidence="1">Cytoplasm</location>
    </subcellularLocation>
</comment>
<dbReference type="SUPFAM" id="SSF54236">
    <property type="entry name" value="Ubiquitin-like"/>
    <property type="match status" value="1"/>
</dbReference>
<dbReference type="InterPro" id="IPR029071">
    <property type="entry name" value="Ubiquitin-like_domsf"/>
</dbReference>
<keyword evidence="7" id="KW-1185">Reference proteome</keyword>
<evidence type="ECO:0000259" key="5">
    <source>
        <dbReference type="Pfam" id="PF14560"/>
    </source>
</evidence>
<gene>
    <name evidence="6" type="ORF">RUM44_013985</name>
</gene>
<dbReference type="PANTHER" id="PTHR15454:SF69">
    <property type="entry name" value="SERINE_THREONINE-PROTEIN KINASE 11-INTERACTING PROTEIN"/>
    <property type="match status" value="1"/>
</dbReference>
<accession>A0ABR1BFZ9</accession>
<keyword evidence="4" id="KW-0677">Repeat</keyword>
<evidence type="ECO:0000313" key="7">
    <source>
        <dbReference type="Proteomes" id="UP001359485"/>
    </source>
</evidence>
<dbReference type="InterPro" id="IPR032675">
    <property type="entry name" value="LRR_dom_sf"/>
</dbReference>
<evidence type="ECO:0000256" key="2">
    <source>
        <dbReference type="ARBA" id="ARBA00022490"/>
    </source>
</evidence>
<dbReference type="Pfam" id="PF14560">
    <property type="entry name" value="Ubiquitin_2"/>
    <property type="match status" value="1"/>
</dbReference>
<evidence type="ECO:0000256" key="1">
    <source>
        <dbReference type="ARBA" id="ARBA00004496"/>
    </source>
</evidence>
<organism evidence="6 7">
    <name type="scientific">Polyplax serrata</name>
    <name type="common">Common mouse louse</name>
    <dbReference type="NCBI Taxonomy" id="468196"/>
    <lineage>
        <taxon>Eukaryota</taxon>
        <taxon>Metazoa</taxon>
        <taxon>Ecdysozoa</taxon>
        <taxon>Arthropoda</taxon>
        <taxon>Hexapoda</taxon>
        <taxon>Insecta</taxon>
        <taxon>Pterygota</taxon>
        <taxon>Neoptera</taxon>
        <taxon>Paraneoptera</taxon>
        <taxon>Psocodea</taxon>
        <taxon>Troctomorpha</taxon>
        <taxon>Phthiraptera</taxon>
        <taxon>Anoplura</taxon>
        <taxon>Polyplacidae</taxon>
        <taxon>Polyplax</taxon>
    </lineage>
</organism>
<keyword evidence="3" id="KW-0433">Leucine-rich repeat</keyword>
<dbReference type="EMBL" id="JAWJWF010000001">
    <property type="protein sequence ID" value="KAK6642262.1"/>
    <property type="molecule type" value="Genomic_DNA"/>
</dbReference>
<dbReference type="SUPFAM" id="SSF52058">
    <property type="entry name" value="L domain-like"/>
    <property type="match status" value="1"/>
</dbReference>
<keyword evidence="2" id="KW-0963">Cytoplasm</keyword>
<name>A0ABR1BFZ9_POLSC</name>
<dbReference type="InterPro" id="IPR047991">
    <property type="entry name" value="TBCEL_Ubl"/>
</dbReference>
<evidence type="ECO:0000256" key="3">
    <source>
        <dbReference type="ARBA" id="ARBA00022614"/>
    </source>
</evidence>